<reference evidence="10" key="1">
    <citation type="submission" date="2021-04" db="EMBL/GenBank/DDBJ databases">
        <authorList>
            <consortium name="Wellcome Sanger Institute Data Sharing"/>
        </authorList>
    </citation>
    <scope>NUCLEOTIDE SEQUENCE [LARGE SCALE GENOMIC DNA]</scope>
</reference>
<name>A0A665T5U4_ECHNA</name>
<dbReference type="GeneID" id="115056370"/>
<dbReference type="PANTHER" id="PTHR24106">
    <property type="entry name" value="NACHT, LRR AND CARD DOMAINS-CONTAINING"/>
    <property type="match status" value="1"/>
</dbReference>
<dbReference type="GO" id="GO:0005524">
    <property type="term" value="F:ATP binding"/>
    <property type="evidence" value="ECO:0007669"/>
    <property type="project" value="UniProtKB-KW"/>
</dbReference>
<evidence type="ECO:0000313" key="11">
    <source>
        <dbReference type="Proteomes" id="UP000472264"/>
    </source>
</evidence>
<keyword evidence="4" id="KW-0677">Repeat</keyword>
<dbReference type="Pfam" id="PF17776">
    <property type="entry name" value="NLRC4_HD2"/>
    <property type="match status" value="1"/>
</dbReference>
<dbReference type="SMART" id="SM01288">
    <property type="entry name" value="FISNA"/>
    <property type="match status" value="1"/>
</dbReference>
<dbReference type="InterPro" id="IPR051261">
    <property type="entry name" value="NLR"/>
</dbReference>
<dbReference type="InterPro" id="IPR027417">
    <property type="entry name" value="P-loop_NTPase"/>
</dbReference>
<dbReference type="FunFam" id="3.80.10.10:FF:001632">
    <property type="entry name" value="Uncharacterized protein"/>
    <property type="match status" value="1"/>
</dbReference>
<dbReference type="PROSITE" id="PS50188">
    <property type="entry name" value="B302_SPRY"/>
    <property type="match status" value="1"/>
</dbReference>
<dbReference type="InterPro" id="IPR003879">
    <property type="entry name" value="Butyrophylin_SPRY"/>
</dbReference>
<dbReference type="CDD" id="cd16040">
    <property type="entry name" value="SPRY_PRY_SNTX"/>
    <property type="match status" value="1"/>
</dbReference>
<dbReference type="SMART" id="SM00368">
    <property type="entry name" value="LRR_RI"/>
    <property type="match status" value="15"/>
</dbReference>
<evidence type="ECO:0000256" key="3">
    <source>
        <dbReference type="ARBA" id="ARBA00022614"/>
    </source>
</evidence>
<keyword evidence="2" id="KW-0963">Cytoplasm</keyword>
<dbReference type="Proteomes" id="UP000472264">
    <property type="component" value="Chromosome 2"/>
</dbReference>
<evidence type="ECO:0000256" key="2">
    <source>
        <dbReference type="ARBA" id="ARBA00022490"/>
    </source>
</evidence>
<evidence type="ECO:0000313" key="10">
    <source>
        <dbReference type="Ensembl" id="ENSENLP00000001978.1"/>
    </source>
</evidence>
<keyword evidence="11" id="KW-1185">Reference proteome</keyword>
<dbReference type="Pfam" id="PF00622">
    <property type="entry name" value="SPRY"/>
    <property type="match status" value="1"/>
</dbReference>
<evidence type="ECO:0000256" key="5">
    <source>
        <dbReference type="ARBA" id="ARBA00022741"/>
    </source>
</evidence>
<keyword evidence="6" id="KW-0067">ATP-binding</keyword>
<dbReference type="InterPro" id="IPR032675">
    <property type="entry name" value="LRR_dom_sf"/>
</dbReference>
<dbReference type="InterPro" id="IPR007111">
    <property type="entry name" value="NACHT_NTPase"/>
</dbReference>
<gene>
    <name evidence="10" type="primary">LOC115056370</name>
</gene>
<dbReference type="InterPro" id="IPR041267">
    <property type="entry name" value="NLRP_HD2"/>
</dbReference>
<keyword evidence="3" id="KW-0433">Leucine-rich repeat</keyword>
<dbReference type="Gene3D" id="2.60.120.920">
    <property type="match status" value="1"/>
</dbReference>
<dbReference type="PROSITE" id="PS50837">
    <property type="entry name" value="NACHT"/>
    <property type="match status" value="1"/>
</dbReference>
<dbReference type="SMART" id="SM00449">
    <property type="entry name" value="SPRY"/>
    <property type="match status" value="1"/>
</dbReference>
<keyword evidence="5" id="KW-0547">Nucleotide-binding</keyword>
<protein>
    <submittedName>
        <fullName evidence="10">NACHT, LRR and PYD domains-containing protein 12-like</fullName>
    </submittedName>
</protein>
<feature type="region of interest" description="Disordered" evidence="7">
    <location>
        <begin position="1"/>
        <end position="55"/>
    </location>
</feature>
<dbReference type="PRINTS" id="PR01407">
    <property type="entry name" value="BUTYPHLNCDUF"/>
</dbReference>
<dbReference type="SUPFAM" id="SSF52047">
    <property type="entry name" value="RNI-like"/>
    <property type="match status" value="2"/>
</dbReference>
<sequence length="1440" mass="160338">MDLSEGIDEGILLSNTSLFGEHERTKAQSPEWQQERPPSPVPFVSTKSEHSIEPPLAFQKASEAEILEKQTDSPVPSCVSLKSDVSMEPPLAFQKQPQQKSPEVDRDQSDVEGGTDVDSIFMLLERKIVSFVRDELKRMLKSLNSARPGDEVMGSEEEEWRGSREALLKIALFFLRKMEQEELADSLHSKSPTSCQSKLKYILKERFQCLFEEPGRAGKPTLLNQIYTELHITEGGSGQVNEEHEVRQIETASRRPARAETTIRCEEIFGRLPGKAQRCRTVLTKGVAGIGKTVLTQKFTLDWAEDKANQDIEFTFPFTFRELNVLKEKKFSLVELVHLFFTETKEAGICSFDHFQVVFIFDGLDECRLPLDFHNTEVLTDPTESTSVDVLLTNLIRGKLLPSARLWITTRPAAANQIPAQCVDMVTEVRGFNDPQKEEYFRKRFRHEEQASRIISHIKTSRSLHIMCHIPVFCWITATVLEEVLKTREGGELPKTLTEMYIHFLVVQAKLWSVKYHVGVDADPHWNPGSRAMVLSLGKLAFEQLQKGNLIFYESDLTECGIDITAASVYSGVFTQIFKEERGLYQEKVFCFVHLSVQEFLAALYVFLTFTNSGVNQLFQTKTWWSNLLRDKSKLSYLFQIAVDKTLQSPTGHLDLFLRFLLGLSLPTNQRLLGGLMTKTGYSSHASQETAEYIKSVIRKDLPPERSINLFHCLNELNDRSLVEEIQQYLSSGSLLAASFSPAQWSALVFILLSSDKDLDVFDLKKYSASEEALFRLLPVVKASKKSLLTGCSLSDKSGEGLASVLRSQSSSLRELDLTYNNLKDSGTTLLSVGLQDPQCRLEKLRLNQNGLSEKSCQGLSSVLSTTSSCLRDLDLSYNNLQDSGVELLMAGLKSPPCTLETLRLIGCNLSEQSGDALASSLSSSSLKELDLSNNDLQDSGVMLLVAGLDSPSCTLETLRLVQTRLTETCCHEFATVFSSKSSSLRDLDLSDNDLQDSGVELLFAGLASSHFRLQTLRLKQTNLTERCCEQISSVLSSQSSGLKELDLSNNDLQDSGAMLLSSGLLGPRCSLTSLRLSGCKLSERSCDALASALSSRSCSLTELDLSNNDLRDSGGKALSAALRNPQCVLETLRLNQTRLTEKCCQDMSSALSTESSSLRDLDLSNNELRDSGVKLLSAGLSPHCRLEIFRLSGCMVTEEGCASLASALSSSPCHLRELELSYNHPGDSGAKLFSATLEDPQWGLHTLSVDHGGVQRLKPGLAKYECELTLDPNTAHKNVVLTQNNRKVMLALEKQPYADHPDRFDWCYQVLCTAGLAGRCYWEVDWKTGVDIGVTYRGLRRRGARDGSRLGWNEKSWSLELTDKCYYAWHNNIRTALLTQPSAASSRVGVYLDWPAGTLSFYGVSSDSPVHLYTFHCAFTEPLYPGFGFLSMDSSVTLC</sequence>
<dbReference type="GO" id="GO:0005737">
    <property type="term" value="C:cytoplasm"/>
    <property type="evidence" value="ECO:0007669"/>
    <property type="project" value="UniProtKB-SubCell"/>
</dbReference>
<proteinExistence type="predicted"/>
<dbReference type="InterPro" id="IPR003877">
    <property type="entry name" value="SPRY_dom"/>
</dbReference>
<evidence type="ECO:0000259" key="8">
    <source>
        <dbReference type="PROSITE" id="PS50188"/>
    </source>
</evidence>
<dbReference type="InterPro" id="IPR043136">
    <property type="entry name" value="B30.2/SPRY_sf"/>
</dbReference>
<reference evidence="10" key="2">
    <citation type="submission" date="2025-08" db="UniProtKB">
        <authorList>
            <consortium name="Ensembl"/>
        </authorList>
    </citation>
    <scope>IDENTIFICATION</scope>
</reference>
<evidence type="ECO:0000256" key="7">
    <source>
        <dbReference type="SAM" id="MobiDB-lite"/>
    </source>
</evidence>
<feature type="domain" description="B30.2/SPRY" evidence="8">
    <location>
        <begin position="1249"/>
        <end position="1440"/>
    </location>
</feature>
<dbReference type="Pfam" id="PF13765">
    <property type="entry name" value="PRY"/>
    <property type="match status" value="1"/>
</dbReference>
<organism evidence="10 11">
    <name type="scientific">Echeneis naucrates</name>
    <name type="common">Live sharksucker</name>
    <dbReference type="NCBI Taxonomy" id="173247"/>
    <lineage>
        <taxon>Eukaryota</taxon>
        <taxon>Metazoa</taxon>
        <taxon>Chordata</taxon>
        <taxon>Craniata</taxon>
        <taxon>Vertebrata</taxon>
        <taxon>Euteleostomi</taxon>
        <taxon>Actinopterygii</taxon>
        <taxon>Neopterygii</taxon>
        <taxon>Teleostei</taxon>
        <taxon>Neoteleostei</taxon>
        <taxon>Acanthomorphata</taxon>
        <taxon>Carangaria</taxon>
        <taxon>Carangiformes</taxon>
        <taxon>Echeneidae</taxon>
        <taxon>Echeneis</taxon>
    </lineage>
</organism>
<feature type="region of interest" description="Disordered" evidence="7">
    <location>
        <begin position="92"/>
        <end position="113"/>
    </location>
</feature>
<dbReference type="Pfam" id="PF14484">
    <property type="entry name" value="FISNA"/>
    <property type="match status" value="1"/>
</dbReference>
<dbReference type="SMART" id="SM00589">
    <property type="entry name" value="PRY"/>
    <property type="match status" value="1"/>
</dbReference>
<dbReference type="OrthoDB" id="120976at2759"/>
<dbReference type="Pfam" id="PF05729">
    <property type="entry name" value="NACHT"/>
    <property type="match status" value="1"/>
</dbReference>
<feature type="domain" description="NACHT" evidence="9">
    <location>
        <begin position="280"/>
        <end position="414"/>
    </location>
</feature>
<dbReference type="InParanoid" id="A0A665T5U4"/>
<dbReference type="Gene3D" id="3.40.50.300">
    <property type="entry name" value="P-loop containing nucleotide triphosphate hydrolases"/>
    <property type="match status" value="1"/>
</dbReference>
<dbReference type="RefSeq" id="XP_029378609.1">
    <property type="nucleotide sequence ID" value="XM_029522749.1"/>
</dbReference>
<dbReference type="Pfam" id="PF17779">
    <property type="entry name" value="WHD_NOD2"/>
    <property type="match status" value="1"/>
</dbReference>
<evidence type="ECO:0000256" key="4">
    <source>
        <dbReference type="ARBA" id="ARBA00022737"/>
    </source>
</evidence>
<accession>A0A665T5U4</accession>
<dbReference type="SUPFAM" id="SSF49899">
    <property type="entry name" value="Concanavalin A-like lectins/glucanases"/>
    <property type="match status" value="1"/>
</dbReference>
<comment type="subcellular location">
    <subcellularLocation>
        <location evidence="1">Cytoplasm</location>
    </subcellularLocation>
</comment>
<dbReference type="InterPro" id="IPR006574">
    <property type="entry name" value="PRY"/>
</dbReference>
<dbReference type="InterPro" id="IPR001611">
    <property type="entry name" value="Leu-rich_rpt"/>
</dbReference>
<evidence type="ECO:0000259" key="9">
    <source>
        <dbReference type="PROSITE" id="PS50837"/>
    </source>
</evidence>
<dbReference type="InterPro" id="IPR013320">
    <property type="entry name" value="ConA-like_dom_sf"/>
</dbReference>
<dbReference type="Pfam" id="PF13516">
    <property type="entry name" value="LRR_6"/>
    <property type="match status" value="8"/>
</dbReference>
<evidence type="ECO:0000256" key="1">
    <source>
        <dbReference type="ARBA" id="ARBA00004496"/>
    </source>
</evidence>
<dbReference type="Gene3D" id="3.80.10.10">
    <property type="entry name" value="Ribonuclease Inhibitor"/>
    <property type="match status" value="4"/>
</dbReference>
<dbReference type="InterPro" id="IPR041075">
    <property type="entry name" value="NOD1/2_WH"/>
</dbReference>
<dbReference type="InterPro" id="IPR001870">
    <property type="entry name" value="B30.2/SPRY"/>
</dbReference>
<reference evidence="10" key="3">
    <citation type="submission" date="2025-09" db="UniProtKB">
        <authorList>
            <consortium name="Ensembl"/>
        </authorList>
    </citation>
    <scope>IDENTIFICATION</scope>
</reference>
<dbReference type="InterPro" id="IPR029495">
    <property type="entry name" value="NACHT-assoc"/>
</dbReference>
<dbReference type="OMA" id="HQCPTPT"/>
<evidence type="ECO:0000256" key="6">
    <source>
        <dbReference type="ARBA" id="ARBA00022840"/>
    </source>
</evidence>
<dbReference type="FunFam" id="3.40.50.300:FF:001524">
    <property type="entry name" value="Si:dkey-126g1.7"/>
    <property type="match status" value="1"/>
</dbReference>
<dbReference type="Ensembl" id="ENSENLT00000002150.1">
    <property type="protein sequence ID" value="ENSENLP00000001978.1"/>
    <property type="gene ID" value="ENSENLG00000001082.1"/>
</dbReference>